<dbReference type="SUPFAM" id="SSF51735">
    <property type="entry name" value="NAD(P)-binding Rossmann-fold domains"/>
    <property type="match status" value="1"/>
</dbReference>
<keyword evidence="3" id="KW-1185">Reference proteome</keyword>
<dbReference type="NCBIfam" id="TIGR02823">
    <property type="entry name" value="oxido_YhdH"/>
    <property type="match status" value="1"/>
</dbReference>
<dbReference type="Proteomes" id="UP000240212">
    <property type="component" value="Unassembled WGS sequence"/>
</dbReference>
<dbReference type="PANTHER" id="PTHR43677">
    <property type="entry name" value="SHORT-CHAIN DEHYDROGENASE/REDUCTASE"/>
    <property type="match status" value="1"/>
</dbReference>
<dbReference type="CDD" id="cd08288">
    <property type="entry name" value="MDR_yhdh"/>
    <property type="match status" value="1"/>
</dbReference>
<organism evidence="2 3">
    <name type="scientific">Siccibacter turicensis</name>
    <dbReference type="NCBI Taxonomy" id="357233"/>
    <lineage>
        <taxon>Bacteria</taxon>
        <taxon>Pseudomonadati</taxon>
        <taxon>Pseudomonadota</taxon>
        <taxon>Gammaproteobacteria</taxon>
        <taxon>Enterobacterales</taxon>
        <taxon>Enterobacteriaceae</taxon>
        <taxon>Siccibacter</taxon>
    </lineage>
</organism>
<comment type="caution">
    <text evidence="2">The sequence shown here is derived from an EMBL/GenBank/DDBJ whole genome shotgun (WGS) entry which is preliminary data.</text>
</comment>
<dbReference type="SUPFAM" id="SSF50129">
    <property type="entry name" value="GroES-like"/>
    <property type="match status" value="1"/>
</dbReference>
<dbReference type="InterPro" id="IPR051397">
    <property type="entry name" value="Zn-ADH-like_protein"/>
</dbReference>
<evidence type="ECO:0000313" key="3">
    <source>
        <dbReference type="Proteomes" id="UP000240212"/>
    </source>
</evidence>
<evidence type="ECO:0000313" key="2">
    <source>
        <dbReference type="EMBL" id="PSN07165.1"/>
    </source>
</evidence>
<dbReference type="STRING" id="1388748.GCA_000463155_03802"/>
<dbReference type="InterPro" id="IPR020843">
    <property type="entry name" value="ER"/>
</dbReference>
<dbReference type="RefSeq" id="WP_106877557.1">
    <property type="nucleotide sequence ID" value="NZ_PYEP01000005.1"/>
</dbReference>
<dbReference type="InterPro" id="IPR014188">
    <property type="entry name" value="Acrylyl-CoA_reductase_AcuI"/>
</dbReference>
<proteinExistence type="predicted"/>
<feature type="domain" description="Enoyl reductase (ER)" evidence="1">
    <location>
        <begin position="11"/>
        <end position="324"/>
    </location>
</feature>
<evidence type="ECO:0000259" key="1">
    <source>
        <dbReference type="SMART" id="SM00829"/>
    </source>
</evidence>
<dbReference type="EMBL" id="PYEP01000005">
    <property type="protein sequence ID" value="PSN07165.1"/>
    <property type="molecule type" value="Genomic_DNA"/>
</dbReference>
<dbReference type="GO" id="GO:0043957">
    <property type="term" value="F:acryloyl-CoA reductase (NADPH) activity"/>
    <property type="evidence" value="ECO:0007669"/>
    <property type="project" value="TreeGrafter"/>
</dbReference>
<dbReference type="InterPro" id="IPR013154">
    <property type="entry name" value="ADH-like_N"/>
</dbReference>
<dbReference type="InterPro" id="IPR011032">
    <property type="entry name" value="GroES-like_sf"/>
</dbReference>
<dbReference type="Gene3D" id="3.90.180.10">
    <property type="entry name" value="Medium-chain alcohol dehydrogenases, catalytic domain"/>
    <property type="match status" value="1"/>
</dbReference>
<protein>
    <submittedName>
        <fullName evidence="2">Oxidoreductase</fullName>
    </submittedName>
</protein>
<dbReference type="OrthoDB" id="9782155at2"/>
<reference evidence="2 3" key="1">
    <citation type="submission" date="2018-03" db="EMBL/GenBank/DDBJ databases">
        <title>Draft genome sequence of the first documented clinical Siccibacter turicensis isolate in Austria.</title>
        <authorList>
            <person name="Lepuschitz S."/>
            <person name="Pekard-Amenitsch S."/>
            <person name="Haunold R."/>
            <person name="Schill S."/>
            <person name="Mach R."/>
            <person name="Allerberger F."/>
            <person name="Ruppitsch W."/>
            <person name="Forsythe S.J."/>
        </authorList>
    </citation>
    <scope>NUCLEOTIDE SEQUENCE [LARGE SCALE GENOMIC DNA]</scope>
    <source>
        <strain evidence="2 3">6100069499-17</strain>
    </source>
</reference>
<dbReference type="Pfam" id="PF00107">
    <property type="entry name" value="ADH_zinc_N"/>
    <property type="match status" value="1"/>
</dbReference>
<dbReference type="Pfam" id="PF08240">
    <property type="entry name" value="ADH_N"/>
    <property type="match status" value="1"/>
</dbReference>
<name>A0A2P8VHX0_9ENTR</name>
<dbReference type="SMART" id="SM00829">
    <property type="entry name" value="PKS_ER"/>
    <property type="match status" value="1"/>
</dbReference>
<sequence length="328" mass="34414">MFTCVLIDKNGDSYTSTLTEVNEDALPAGDVTVDIDYSSINYKDALAITGRGPIVRAFPMVPGIDFAGTVADSTHPDYAVGQPVLLTGWGVGEKHWGGLAGKARVKGEWLVPLPENATAHQVMAIGTAGFTAMLCVNAIRQHGVKPEDGPVLVTGANGGVGSCALLLLNALGYQVTAATGRVAETDAQLRALGACEVISRDELSQPGKPLQKERWAAAVDTVGSHTLANVCASMKYDGVVAACGMAQGLDLPASVAPFILRGVTLRGIDSVMVSQQKRIETWKQACELLSPEALEKISHTVPLSQAIDVARDLLDGKVKGRVVIDCRA</sequence>
<dbReference type="AlphaFoldDB" id="A0A2P8VHX0"/>
<dbReference type="Gene3D" id="3.40.50.720">
    <property type="entry name" value="NAD(P)-binding Rossmann-like Domain"/>
    <property type="match status" value="1"/>
</dbReference>
<accession>A0A2P8VHX0</accession>
<dbReference type="InterPro" id="IPR036291">
    <property type="entry name" value="NAD(P)-bd_dom_sf"/>
</dbReference>
<dbReference type="PANTHER" id="PTHR43677:SF1">
    <property type="entry name" value="ACRYLYL-COA REDUCTASE ACUI-RELATED"/>
    <property type="match status" value="1"/>
</dbReference>
<gene>
    <name evidence="2" type="ORF">C7G83_12955</name>
</gene>
<dbReference type="InterPro" id="IPR013149">
    <property type="entry name" value="ADH-like_C"/>
</dbReference>